<dbReference type="AlphaFoldDB" id="A0A0F9TKP1"/>
<protein>
    <submittedName>
        <fullName evidence="1">Uncharacterized protein</fullName>
    </submittedName>
</protein>
<organism evidence="1">
    <name type="scientific">marine sediment metagenome</name>
    <dbReference type="NCBI Taxonomy" id="412755"/>
    <lineage>
        <taxon>unclassified sequences</taxon>
        <taxon>metagenomes</taxon>
        <taxon>ecological metagenomes</taxon>
    </lineage>
</organism>
<proteinExistence type="predicted"/>
<evidence type="ECO:0000313" key="1">
    <source>
        <dbReference type="EMBL" id="KKN81760.1"/>
    </source>
</evidence>
<accession>A0A0F9TKP1</accession>
<sequence length="61" mass="7303">MPIQKGWDLPKTSKQIIRIAKQAKELGITEPIEEQVRTRREAQRLIYDLRGKLMRQRMARK</sequence>
<reference evidence="1" key="1">
    <citation type="journal article" date="2015" name="Nature">
        <title>Complex archaea that bridge the gap between prokaryotes and eukaryotes.</title>
        <authorList>
            <person name="Spang A."/>
            <person name="Saw J.H."/>
            <person name="Jorgensen S.L."/>
            <person name="Zaremba-Niedzwiedzka K."/>
            <person name="Martijn J."/>
            <person name="Lind A.E."/>
            <person name="van Eijk R."/>
            <person name="Schleper C."/>
            <person name="Guy L."/>
            <person name="Ettema T.J."/>
        </authorList>
    </citation>
    <scope>NUCLEOTIDE SEQUENCE</scope>
</reference>
<name>A0A0F9TKP1_9ZZZZ</name>
<comment type="caution">
    <text evidence="1">The sequence shown here is derived from an EMBL/GenBank/DDBJ whole genome shotgun (WGS) entry which is preliminary data.</text>
</comment>
<gene>
    <name evidence="1" type="ORF">LCGC14_0316720</name>
</gene>
<dbReference type="EMBL" id="LAZR01000211">
    <property type="protein sequence ID" value="KKN81760.1"/>
    <property type="molecule type" value="Genomic_DNA"/>
</dbReference>